<organism evidence="3 4">
    <name type="scientific">Flexibacter flexilis DSM 6793</name>
    <dbReference type="NCBI Taxonomy" id="927664"/>
    <lineage>
        <taxon>Bacteria</taxon>
        <taxon>Pseudomonadati</taxon>
        <taxon>Bacteroidota</taxon>
        <taxon>Cytophagia</taxon>
        <taxon>Cytophagales</taxon>
        <taxon>Flexibacteraceae</taxon>
        <taxon>Flexibacter</taxon>
    </lineage>
</organism>
<dbReference type="InterPro" id="IPR046235">
    <property type="entry name" value="DUF6268"/>
</dbReference>
<name>A0A1I1GE98_9BACT</name>
<protein>
    <recommendedName>
        <fullName evidence="2">DUF6268 domain-containing protein</fullName>
    </recommendedName>
</protein>
<dbReference type="OrthoDB" id="928491at2"/>
<feature type="chain" id="PRO_5011715684" description="DUF6268 domain-containing protein" evidence="1">
    <location>
        <begin position="24"/>
        <end position="325"/>
    </location>
</feature>
<gene>
    <name evidence="3" type="ORF">SAMN05421780_102480</name>
</gene>
<evidence type="ECO:0000256" key="1">
    <source>
        <dbReference type="SAM" id="SignalP"/>
    </source>
</evidence>
<evidence type="ECO:0000313" key="3">
    <source>
        <dbReference type="EMBL" id="SFC07450.1"/>
    </source>
</evidence>
<dbReference type="Proteomes" id="UP000199514">
    <property type="component" value="Unassembled WGS sequence"/>
</dbReference>
<sequence>MLQKIKLFGVAVMAAAIWSGAQAQSLDLNYVFRPNIKIGAEYTPEQSIQNSGDSLKFGLIRGNVQLVIPLKSRVQVSFPNLDVKAKQIFWNINAGYRQPQLGSLVQDQRHLYSFSTGITGVKVGLRSSFWFYNVSVGLSESENTLEKWKPTAGGFLAKIHVHNLKTAYVYGIGAFYSNGAFVPAPIFGVVKRFSKKSNFALILPAQIRYSYAPSKSVRLSWQISPSGLRAGFATAPDSLFGRKSERILFNYSQLRGSMGINIRFSKQAQLQLEGGWATRRRLAFADADRNTIHKYKINAGAYVGATLQLSLGKSLLDSQNFGFDL</sequence>
<keyword evidence="1" id="KW-0732">Signal</keyword>
<dbReference type="Pfam" id="PF19783">
    <property type="entry name" value="DUF6268"/>
    <property type="match status" value="1"/>
</dbReference>
<accession>A0A1I1GE98</accession>
<dbReference type="AlphaFoldDB" id="A0A1I1GE98"/>
<feature type="domain" description="DUF6268" evidence="2">
    <location>
        <begin position="159"/>
        <end position="307"/>
    </location>
</feature>
<feature type="signal peptide" evidence="1">
    <location>
        <begin position="1"/>
        <end position="23"/>
    </location>
</feature>
<evidence type="ECO:0000259" key="2">
    <source>
        <dbReference type="Pfam" id="PF19783"/>
    </source>
</evidence>
<proteinExistence type="predicted"/>
<evidence type="ECO:0000313" key="4">
    <source>
        <dbReference type="Proteomes" id="UP000199514"/>
    </source>
</evidence>
<keyword evidence="4" id="KW-1185">Reference proteome</keyword>
<dbReference type="RefSeq" id="WP_091509352.1">
    <property type="nucleotide sequence ID" value="NZ_FOLE01000002.1"/>
</dbReference>
<reference evidence="3 4" key="1">
    <citation type="submission" date="2016-10" db="EMBL/GenBank/DDBJ databases">
        <authorList>
            <person name="de Groot N.N."/>
        </authorList>
    </citation>
    <scope>NUCLEOTIDE SEQUENCE [LARGE SCALE GENOMIC DNA]</scope>
    <source>
        <strain evidence="3 4">DSM 6793</strain>
    </source>
</reference>
<dbReference type="STRING" id="927664.SAMN05421780_102480"/>
<dbReference type="EMBL" id="FOLE01000002">
    <property type="protein sequence ID" value="SFC07450.1"/>
    <property type="molecule type" value="Genomic_DNA"/>
</dbReference>